<sequence length="371" mass="41277">MGVVLFGLLFVIPVTLVTTYYWFVASDQYRVETQFAVRGLVTSPLSTLGLAALPGASTQAGDSYIVADYIRSPQLIIDLRDQLDIDLRQYFSRSEIDVMQRIDPDAPLEEFVKYWRWRVDVGYNSTTGNTTFAVYAFNPQDANAIAQSVLLVSEQLVNNLSSQSRRQLIETAQSEVARTEERLRQARSQLQDFRNREQSFDPTQSAAVEIGIVSELEQQLADLRTRQRALTGTINTDSPTARVIERSIEALTKQIAEQRSRLGSGGETGGAGGATTADGRNLSVLLDEFVGLNLEQEFATTAYTGALAALETALTDARKQQRYFATYASPRVPESATYPHRILFPLVAAFWCLCVWGIVAFLLRSVRDHVI</sequence>
<reference evidence="3" key="1">
    <citation type="journal article" date="2015" name="Proc. Natl. Acad. Sci. U.S.A.">
        <title>Bacterial clade with the ribosomal RNA operon on a small plasmid rather than the chromosome.</title>
        <authorList>
            <person name="Anda M."/>
            <person name="Ohtsubo Y."/>
            <person name="Okubo T."/>
            <person name="Sugawara M."/>
            <person name="Nagata Y."/>
            <person name="Tsuda M."/>
            <person name="Minamisawa K."/>
            <person name="Mitsui H."/>
        </authorList>
    </citation>
    <scope>NUCLEOTIDE SEQUENCE</scope>
    <source>
        <strain evidence="3">JCM 14755</strain>
    </source>
</reference>
<proteinExistence type="predicted"/>
<keyword evidence="1" id="KW-0175">Coiled coil</keyword>
<accession>A0A0P0Z2H2</accession>
<evidence type="ECO:0000313" key="3">
    <source>
        <dbReference type="EMBL" id="BAT28215.1"/>
    </source>
</evidence>
<evidence type="ECO:0000256" key="1">
    <source>
        <dbReference type="SAM" id="Coils"/>
    </source>
</evidence>
<dbReference type="AlphaFoldDB" id="A0A0P0Z2H2"/>
<dbReference type="InterPro" id="IPR050445">
    <property type="entry name" value="Bact_polysacc_biosynth/exp"/>
</dbReference>
<keyword evidence="2" id="KW-0812">Transmembrane</keyword>
<dbReference type="GO" id="GO:0004713">
    <property type="term" value="F:protein tyrosine kinase activity"/>
    <property type="evidence" value="ECO:0007669"/>
    <property type="project" value="TreeGrafter"/>
</dbReference>
<keyword evidence="2" id="KW-1133">Transmembrane helix</keyword>
<feature type="coiled-coil region" evidence="1">
    <location>
        <begin position="169"/>
        <end position="261"/>
    </location>
</feature>
<dbReference type="PANTHER" id="PTHR32309">
    <property type="entry name" value="TYROSINE-PROTEIN KINASE"/>
    <property type="match status" value="1"/>
</dbReference>
<dbReference type="GO" id="GO:0005886">
    <property type="term" value="C:plasma membrane"/>
    <property type="evidence" value="ECO:0007669"/>
    <property type="project" value="TreeGrafter"/>
</dbReference>
<evidence type="ECO:0000256" key="2">
    <source>
        <dbReference type="SAM" id="Phobius"/>
    </source>
</evidence>
<organism evidence="3">
    <name type="scientific">Aureimonas frigidaquae</name>
    <dbReference type="NCBI Taxonomy" id="424757"/>
    <lineage>
        <taxon>Bacteria</taxon>
        <taxon>Pseudomonadati</taxon>
        <taxon>Pseudomonadota</taxon>
        <taxon>Alphaproteobacteria</taxon>
        <taxon>Hyphomicrobiales</taxon>
        <taxon>Aurantimonadaceae</taxon>
        <taxon>Aureimonas</taxon>
    </lineage>
</organism>
<dbReference type="EMBL" id="LC066377">
    <property type="protein sequence ID" value="BAT28215.1"/>
    <property type="molecule type" value="Genomic_DNA"/>
</dbReference>
<dbReference type="PANTHER" id="PTHR32309:SF13">
    <property type="entry name" value="FERRIC ENTEROBACTIN TRANSPORT PROTEIN FEPE"/>
    <property type="match status" value="1"/>
</dbReference>
<keyword evidence="2" id="KW-0472">Membrane</keyword>
<feature type="transmembrane region" description="Helical" evidence="2">
    <location>
        <begin position="342"/>
        <end position="363"/>
    </location>
</feature>
<name>A0A0P0Z2H2_9HYPH</name>
<protein>
    <submittedName>
        <fullName evidence="3">Capsule polysaccharide export protein-like protein</fullName>
    </submittedName>
</protein>